<dbReference type="EMBL" id="AP023094">
    <property type="protein sequence ID" value="BCE48159.1"/>
    <property type="molecule type" value="Genomic_DNA"/>
</dbReference>
<organism evidence="1">
    <name type="scientific">Bradyrhizobium diazoefficiens</name>
    <dbReference type="NCBI Taxonomy" id="1355477"/>
    <lineage>
        <taxon>Bacteria</taxon>
        <taxon>Pseudomonadati</taxon>
        <taxon>Pseudomonadota</taxon>
        <taxon>Alphaproteobacteria</taxon>
        <taxon>Hyphomicrobiales</taxon>
        <taxon>Nitrobacteraceae</taxon>
        <taxon>Bradyrhizobium</taxon>
    </lineage>
</organism>
<gene>
    <name evidence="2" type="ORF">XF10B_44730</name>
    <name evidence="1" type="ORF">XF4B_45080</name>
</gene>
<accession>A0A809Z775</accession>
<reference evidence="2" key="1">
    <citation type="submission" date="2020-05" db="EMBL/GenBank/DDBJ databases">
        <title>Complete genome sequence of Bradyrhizobium diazoefficiens XF10 isolated from soybean nodule.</title>
        <authorList>
            <person name="Noda R."/>
            <person name="Kakizaki K."/>
            <person name="Minamisawa K."/>
        </authorList>
    </citation>
    <scope>NUCLEOTIDE SEQUENCE</scope>
    <source>
        <strain evidence="2">XF10</strain>
    </source>
</reference>
<evidence type="ECO:0000313" key="2">
    <source>
        <dbReference type="EMBL" id="BCE91675.1"/>
    </source>
</evidence>
<evidence type="ECO:0000313" key="1">
    <source>
        <dbReference type="EMBL" id="BCE48159.1"/>
    </source>
</evidence>
<dbReference type="EMBL" id="AP023099">
    <property type="protein sequence ID" value="BCE91675.1"/>
    <property type="molecule type" value="Genomic_DNA"/>
</dbReference>
<reference evidence="1" key="2">
    <citation type="submission" date="2020-05" db="EMBL/GenBank/DDBJ databases">
        <title>Complete genome sequence of Bradyrhizobium diazoefficiens XF4 isolated from soybean nodule.</title>
        <authorList>
            <person name="Noda R."/>
            <person name="Kakizaki K."/>
            <person name="Minamisawa K."/>
        </authorList>
    </citation>
    <scope>NUCLEOTIDE SEQUENCE</scope>
    <source>
        <strain evidence="1">XF4</strain>
    </source>
</reference>
<sequence>MAGEASANIAGAGAAAPLCWICKTNKADSGEHKTKRSDLLAVLGKPSQQEPLFYHDLHRRNQPVGSLDAKILKNPVRICSHCNNARTQPHDFAWEAMSDRLRSRRLKVGEWVRCERIFPYSTKRRMIDVHLFFLKLTGCMIAEAVANGHNVPIPLDPFSDAIMLGRPHREVHLQFGRHDGGIGRSDLHVWTTDPGGSVLGAWMYQLDTISVSVIYAQAGRFEHRPDVWHPHSWTGRKRFQVADFMYGRRDESELADGPIVHAAPT</sequence>
<protein>
    <submittedName>
        <fullName evidence="1">Uncharacterized protein</fullName>
    </submittedName>
</protein>
<name>A0A809Z775_9BRAD</name>
<dbReference type="AlphaFoldDB" id="A0A809Z775"/>
<proteinExistence type="predicted"/>